<sequence>MSPPPIPVLAVQPLTEDLSADSPATASELAPSTSAAIGPTEPVTSFSSSSSSSSSELNGLQGNQIEHDQTIVSTERHARLEVQSYTASQTRRGISEAEALAEVEEIWDRLEAQEDSSAAGQAAIREKLFKGWRHYEGVPADVAMRALEEIMEEMDAMSDHLTPYGSDTEAFENDEFRPGDDDYDEYKLTRALERTHSLWEEEEE</sequence>
<gene>
    <name evidence="2" type="ORF">S7711_10597</name>
</gene>
<reference evidence="2 3" key="1">
    <citation type="journal article" date="2014" name="BMC Genomics">
        <title>Comparative genome sequencing reveals chemotype-specific gene clusters in the toxigenic black mold Stachybotrys.</title>
        <authorList>
            <person name="Semeiks J."/>
            <person name="Borek D."/>
            <person name="Otwinowski Z."/>
            <person name="Grishin N.V."/>
        </authorList>
    </citation>
    <scope>NUCLEOTIDE SEQUENCE [LARGE SCALE GENOMIC DNA]</scope>
    <source>
        <strain evidence="3">CBS 109288 / IBT 7711</strain>
    </source>
</reference>
<feature type="region of interest" description="Disordered" evidence="1">
    <location>
        <begin position="1"/>
        <end position="64"/>
    </location>
</feature>
<name>A0A084B938_STACB</name>
<evidence type="ECO:0000313" key="3">
    <source>
        <dbReference type="Proteomes" id="UP000028045"/>
    </source>
</evidence>
<dbReference type="EMBL" id="KL647681">
    <property type="protein sequence ID" value="KEY74067.1"/>
    <property type="molecule type" value="Genomic_DNA"/>
</dbReference>
<accession>A0A084B938</accession>
<evidence type="ECO:0000256" key="1">
    <source>
        <dbReference type="SAM" id="MobiDB-lite"/>
    </source>
</evidence>
<dbReference type="HOGENOM" id="CLU_1344023_0_0_1"/>
<proteinExistence type="predicted"/>
<protein>
    <submittedName>
        <fullName evidence="2">Uncharacterized protein</fullName>
    </submittedName>
</protein>
<feature type="compositionally biased region" description="Low complexity" evidence="1">
    <location>
        <begin position="45"/>
        <end position="55"/>
    </location>
</feature>
<organism evidence="2 3">
    <name type="scientific">Stachybotrys chartarum (strain CBS 109288 / IBT 7711)</name>
    <name type="common">Toxic black mold</name>
    <name type="synonym">Stilbospora chartarum</name>
    <dbReference type="NCBI Taxonomy" id="1280523"/>
    <lineage>
        <taxon>Eukaryota</taxon>
        <taxon>Fungi</taxon>
        <taxon>Dikarya</taxon>
        <taxon>Ascomycota</taxon>
        <taxon>Pezizomycotina</taxon>
        <taxon>Sordariomycetes</taxon>
        <taxon>Hypocreomycetidae</taxon>
        <taxon>Hypocreales</taxon>
        <taxon>Stachybotryaceae</taxon>
        <taxon>Stachybotrys</taxon>
    </lineage>
</organism>
<keyword evidence="3" id="KW-1185">Reference proteome</keyword>
<dbReference type="AlphaFoldDB" id="A0A084B938"/>
<dbReference type="Proteomes" id="UP000028045">
    <property type="component" value="Unassembled WGS sequence"/>
</dbReference>
<feature type="compositionally biased region" description="Basic and acidic residues" evidence="1">
    <location>
        <begin position="174"/>
        <end position="184"/>
    </location>
</feature>
<evidence type="ECO:0000313" key="2">
    <source>
        <dbReference type="EMBL" id="KEY74067.1"/>
    </source>
</evidence>
<feature type="compositionally biased region" description="Polar residues" evidence="1">
    <location>
        <begin position="22"/>
        <end position="35"/>
    </location>
</feature>
<feature type="region of interest" description="Disordered" evidence="1">
    <location>
        <begin position="159"/>
        <end position="184"/>
    </location>
</feature>